<keyword evidence="1" id="KW-0597">Phosphoprotein</keyword>
<comment type="caution">
    <text evidence="3">The sequence shown here is derived from an EMBL/GenBank/DDBJ whole genome shotgun (WGS) entry which is preliminary data.</text>
</comment>
<evidence type="ECO:0000313" key="3">
    <source>
        <dbReference type="EMBL" id="GAA3985684.1"/>
    </source>
</evidence>
<reference evidence="4" key="1">
    <citation type="journal article" date="2019" name="Int. J. Syst. Evol. Microbiol.">
        <title>The Global Catalogue of Microorganisms (GCM) 10K type strain sequencing project: providing services to taxonomists for standard genome sequencing and annotation.</title>
        <authorList>
            <consortium name="The Broad Institute Genomics Platform"/>
            <consortium name="The Broad Institute Genome Sequencing Center for Infectious Disease"/>
            <person name="Wu L."/>
            <person name="Ma J."/>
        </authorList>
    </citation>
    <scope>NUCLEOTIDE SEQUENCE [LARGE SCALE GENOMIC DNA]</scope>
    <source>
        <strain evidence="4">JCM 16601</strain>
    </source>
</reference>
<organism evidence="3 4">
    <name type="scientific">Mucilaginibacter dorajii</name>
    <dbReference type="NCBI Taxonomy" id="692994"/>
    <lineage>
        <taxon>Bacteria</taxon>
        <taxon>Pseudomonadati</taxon>
        <taxon>Bacteroidota</taxon>
        <taxon>Sphingobacteriia</taxon>
        <taxon>Sphingobacteriales</taxon>
        <taxon>Sphingobacteriaceae</taxon>
        <taxon>Mucilaginibacter</taxon>
    </lineage>
</organism>
<dbReference type="PANTHER" id="PTHR44520:SF2">
    <property type="entry name" value="RESPONSE REGULATOR RCP1"/>
    <property type="match status" value="1"/>
</dbReference>
<keyword evidence="4" id="KW-1185">Reference proteome</keyword>
<dbReference type="Gene3D" id="3.40.50.2300">
    <property type="match status" value="1"/>
</dbReference>
<proteinExistence type="predicted"/>
<gene>
    <name evidence="3" type="ORF">GCM10022210_42390</name>
</gene>
<dbReference type="Pfam" id="PF00072">
    <property type="entry name" value="Response_reg"/>
    <property type="match status" value="1"/>
</dbReference>
<feature type="modified residue" description="4-aspartylphosphate" evidence="1">
    <location>
        <position position="43"/>
    </location>
</feature>
<dbReference type="PROSITE" id="PS50110">
    <property type="entry name" value="RESPONSE_REGULATORY"/>
    <property type="match status" value="1"/>
</dbReference>
<evidence type="ECO:0000313" key="4">
    <source>
        <dbReference type="Proteomes" id="UP001500742"/>
    </source>
</evidence>
<dbReference type="InterPro" id="IPR001789">
    <property type="entry name" value="Sig_transdc_resp-reg_receiver"/>
</dbReference>
<accession>A0ABP7QRA3</accession>
<feature type="domain" description="Response regulatory" evidence="2">
    <location>
        <begin position="1"/>
        <end position="113"/>
    </location>
</feature>
<protein>
    <submittedName>
        <fullName evidence="3">Response regulator</fullName>
    </submittedName>
</protein>
<name>A0ABP7QRA3_9SPHI</name>
<dbReference type="Proteomes" id="UP001500742">
    <property type="component" value="Unassembled WGS sequence"/>
</dbReference>
<dbReference type="SUPFAM" id="SSF52172">
    <property type="entry name" value="CheY-like"/>
    <property type="match status" value="1"/>
</dbReference>
<dbReference type="EMBL" id="BAAAZC010000029">
    <property type="protein sequence ID" value="GAA3985684.1"/>
    <property type="molecule type" value="Genomic_DNA"/>
</dbReference>
<dbReference type="InterPro" id="IPR052893">
    <property type="entry name" value="TCS_response_regulator"/>
</dbReference>
<evidence type="ECO:0000256" key="1">
    <source>
        <dbReference type="PROSITE-ProRule" id="PRU00169"/>
    </source>
</evidence>
<dbReference type="PANTHER" id="PTHR44520">
    <property type="entry name" value="RESPONSE REGULATOR RCP1-RELATED"/>
    <property type="match status" value="1"/>
</dbReference>
<sequence length="120" mass="13770">MLSLYLSNSVDHITYSSNAIEILKFLETNRNNADELPDMIFLDLNMPVMNGWDFLDSYKRLQQKVAKSITIYVVSSSIDPGDILRSKKYLSVKDYIIKPMTKLALKKIFDGDSPNEMMPN</sequence>
<evidence type="ECO:0000259" key="2">
    <source>
        <dbReference type="PROSITE" id="PS50110"/>
    </source>
</evidence>
<dbReference type="InterPro" id="IPR011006">
    <property type="entry name" value="CheY-like_superfamily"/>
</dbReference>